<protein>
    <recommendedName>
        <fullName evidence="3">C2H2-type domain-containing protein</fullName>
    </recommendedName>
</protein>
<evidence type="ECO:0000313" key="5">
    <source>
        <dbReference type="Proteomes" id="UP000799291"/>
    </source>
</evidence>
<dbReference type="PROSITE" id="PS50157">
    <property type="entry name" value="ZINC_FINGER_C2H2_2"/>
    <property type="match status" value="1"/>
</dbReference>
<dbReference type="GO" id="GO:0008270">
    <property type="term" value="F:zinc ion binding"/>
    <property type="evidence" value="ECO:0007669"/>
    <property type="project" value="UniProtKB-KW"/>
</dbReference>
<proteinExistence type="predicted"/>
<dbReference type="InterPro" id="IPR036236">
    <property type="entry name" value="Znf_C2H2_sf"/>
</dbReference>
<dbReference type="Gene3D" id="3.30.160.60">
    <property type="entry name" value="Classic Zinc Finger"/>
    <property type="match status" value="1"/>
</dbReference>
<dbReference type="Proteomes" id="UP000799291">
    <property type="component" value="Unassembled WGS sequence"/>
</dbReference>
<evidence type="ECO:0000256" key="2">
    <source>
        <dbReference type="SAM" id="MobiDB-lite"/>
    </source>
</evidence>
<dbReference type="AlphaFoldDB" id="A0A6G1IXH6"/>
<evidence type="ECO:0000313" key="4">
    <source>
        <dbReference type="EMBL" id="KAF2682815.1"/>
    </source>
</evidence>
<gene>
    <name evidence="4" type="ORF">K458DRAFT_419657</name>
</gene>
<keyword evidence="1" id="KW-0862">Zinc</keyword>
<keyword evidence="1" id="KW-0479">Metal-binding</keyword>
<dbReference type="InterPro" id="IPR013087">
    <property type="entry name" value="Znf_C2H2_type"/>
</dbReference>
<name>A0A6G1IXH6_9PLEO</name>
<dbReference type="Pfam" id="PF00096">
    <property type="entry name" value="zf-C2H2"/>
    <property type="match status" value="1"/>
</dbReference>
<keyword evidence="5" id="KW-1185">Reference proteome</keyword>
<feature type="domain" description="C2H2-type" evidence="3">
    <location>
        <begin position="51"/>
        <end position="78"/>
    </location>
</feature>
<sequence>MTDLTQAQGGTEFAIRCDNCNTILTGAHAVGNLTRHKRSLKCGSSGQRKDYACPRCGKVYHRSDALLNHNRKHHGAPPGAPRYPGQSPES</sequence>
<keyword evidence="1" id="KW-0863">Zinc-finger</keyword>
<feature type="region of interest" description="Disordered" evidence="2">
    <location>
        <begin position="64"/>
        <end position="90"/>
    </location>
</feature>
<organism evidence="4 5">
    <name type="scientific">Lentithecium fluviatile CBS 122367</name>
    <dbReference type="NCBI Taxonomy" id="1168545"/>
    <lineage>
        <taxon>Eukaryota</taxon>
        <taxon>Fungi</taxon>
        <taxon>Dikarya</taxon>
        <taxon>Ascomycota</taxon>
        <taxon>Pezizomycotina</taxon>
        <taxon>Dothideomycetes</taxon>
        <taxon>Pleosporomycetidae</taxon>
        <taxon>Pleosporales</taxon>
        <taxon>Massarineae</taxon>
        <taxon>Lentitheciaceae</taxon>
        <taxon>Lentithecium</taxon>
    </lineage>
</organism>
<dbReference type="OrthoDB" id="6365676at2759"/>
<evidence type="ECO:0000259" key="3">
    <source>
        <dbReference type="PROSITE" id="PS50157"/>
    </source>
</evidence>
<dbReference type="SMART" id="SM00355">
    <property type="entry name" value="ZnF_C2H2"/>
    <property type="match status" value="1"/>
</dbReference>
<reference evidence="4" key="1">
    <citation type="journal article" date="2020" name="Stud. Mycol.">
        <title>101 Dothideomycetes genomes: a test case for predicting lifestyles and emergence of pathogens.</title>
        <authorList>
            <person name="Haridas S."/>
            <person name="Albert R."/>
            <person name="Binder M."/>
            <person name="Bloem J."/>
            <person name="Labutti K."/>
            <person name="Salamov A."/>
            <person name="Andreopoulos B."/>
            <person name="Baker S."/>
            <person name="Barry K."/>
            <person name="Bills G."/>
            <person name="Bluhm B."/>
            <person name="Cannon C."/>
            <person name="Castanera R."/>
            <person name="Culley D."/>
            <person name="Daum C."/>
            <person name="Ezra D."/>
            <person name="Gonzalez J."/>
            <person name="Henrissat B."/>
            <person name="Kuo A."/>
            <person name="Liang C."/>
            <person name="Lipzen A."/>
            <person name="Lutzoni F."/>
            <person name="Magnuson J."/>
            <person name="Mondo S."/>
            <person name="Nolan M."/>
            <person name="Ohm R."/>
            <person name="Pangilinan J."/>
            <person name="Park H.-J."/>
            <person name="Ramirez L."/>
            <person name="Alfaro M."/>
            <person name="Sun H."/>
            <person name="Tritt A."/>
            <person name="Yoshinaga Y."/>
            <person name="Zwiers L.-H."/>
            <person name="Turgeon B."/>
            <person name="Goodwin S."/>
            <person name="Spatafora J."/>
            <person name="Crous P."/>
            <person name="Grigoriev I."/>
        </authorList>
    </citation>
    <scope>NUCLEOTIDE SEQUENCE</scope>
    <source>
        <strain evidence="4">CBS 122367</strain>
    </source>
</reference>
<accession>A0A6G1IXH6</accession>
<evidence type="ECO:0000256" key="1">
    <source>
        <dbReference type="PROSITE-ProRule" id="PRU00042"/>
    </source>
</evidence>
<dbReference type="EMBL" id="MU005586">
    <property type="protein sequence ID" value="KAF2682815.1"/>
    <property type="molecule type" value="Genomic_DNA"/>
</dbReference>
<dbReference type="PROSITE" id="PS00028">
    <property type="entry name" value="ZINC_FINGER_C2H2_1"/>
    <property type="match status" value="1"/>
</dbReference>
<dbReference type="SUPFAM" id="SSF57667">
    <property type="entry name" value="beta-beta-alpha zinc fingers"/>
    <property type="match status" value="1"/>
</dbReference>